<protein>
    <recommendedName>
        <fullName evidence="3">Tetratricopeptide repeat protein</fullName>
    </recommendedName>
</protein>
<reference evidence="1 2" key="1">
    <citation type="submission" date="2019-02" db="EMBL/GenBank/DDBJ databases">
        <title>Deep-cultivation of Planctomycetes and their phenomic and genomic characterization uncovers novel biology.</title>
        <authorList>
            <person name="Wiegand S."/>
            <person name="Jogler M."/>
            <person name="Boedeker C."/>
            <person name="Pinto D."/>
            <person name="Vollmers J."/>
            <person name="Rivas-Marin E."/>
            <person name="Kohn T."/>
            <person name="Peeters S.H."/>
            <person name="Heuer A."/>
            <person name="Rast P."/>
            <person name="Oberbeckmann S."/>
            <person name="Bunk B."/>
            <person name="Jeske O."/>
            <person name="Meyerdierks A."/>
            <person name="Storesund J.E."/>
            <person name="Kallscheuer N."/>
            <person name="Luecker S."/>
            <person name="Lage O.M."/>
            <person name="Pohl T."/>
            <person name="Merkel B.J."/>
            <person name="Hornburger P."/>
            <person name="Mueller R.-W."/>
            <person name="Bruemmer F."/>
            <person name="Labrenz M."/>
            <person name="Spormann A.M."/>
            <person name="Op den Camp H."/>
            <person name="Overmann J."/>
            <person name="Amann R."/>
            <person name="Jetten M.S.M."/>
            <person name="Mascher T."/>
            <person name="Medema M.H."/>
            <person name="Devos D.P."/>
            <person name="Kaster A.-K."/>
            <person name="Ovreas L."/>
            <person name="Rohde M."/>
            <person name="Galperin M.Y."/>
            <person name="Jogler C."/>
        </authorList>
    </citation>
    <scope>NUCLEOTIDE SEQUENCE [LARGE SCALE GENOMIC DNA]</scope>
    <source>
        <strain evidence="1 2">ETA_A1</strain>
    </source>
</reference>
<evidence type="ECO:0000313" key="2">
    <source>
        <dbReference type="Proteomes" id="UP000319576"/>
    </source>
</evidence>
<dbReference type="SUPFAM" id="SSF48452">
    <property type="entry name" value="TPR-like"/>
    <property type="match status" value="1"/>
</dbReference>
<keyword evidence="2" id="KW-1185">Reference proteome</keyword>
<dbReference type="AlphaFoldDB" id="A0A517XS69"/>
<organism evidence="1 2">
    <name type="scientific">Urbifossiella limnaea</name>
    <dbReference type="NCBI Taxonomy" id="2528023"/>
    <lineage>
        <taxon>Bacteria</taxon>
        <taxon>Pseudomonadati</taxon>
        <taxon>Planctomycetota</taxon>
        <taxon>Planctomycetia</taxon>
        <taxon>Gemmatales</taxon>
        <taxon>Gemmataceae</taxon>
        <taxon>Urbifossiella</taxon>
    </lineage>
</organism>
<sequence>MATDTAAAPVTRPAPPRRLWQVPTFLVGAAAFVAAYQGLIPIQNTVAATFEADLAALVGSTERVNPDARELKAALDRVAAEVMHYPELAARAHAALGGGYARLAELTADGGEARGYWVLARQHFTAGDESKLSDLERVKFVFRRAKSQAADPPASLTPADFELIRAILSRPPFGEDAGDAPRLGAELSLRATPPDLKAAKDGLTSYLTNAGLGTPSATLTRAKLRLSEVHLALGDPDGAKQWLTAIGADAPPDVLPSAKAQLARIRMSEQDWAGAAREWEAARAAELPQGLRSMSAYYLAECRVRLKADDADAVKLLDEAAKSSGPEGPAAAVKLVGLTLRNPDATRRKAAANYLPTAAKAAKGGLVPAVEVQAAFEQAVQVLTADGAFPEAVAAAEAYAPVAVGGKEREKKAEVLTAWGAALEKAGADGKARYASAAAEYAAVAAALPPDLPYRAEQLRLAASLQRKAGNPTGGLDLLKQAAATPKLPDEVAGPIWAEYADGLLAANRPADALVAFKRALDTGGPTSTAVRHKLARNLIDSRDPKKLPLGIELLEQIAQAERVSPAEQEYQEKAFVELANEAIQARDFQKAEARLRTQLRLYANGPEAGQGKLLLGTALLQRIDPRAKVPAPDADKAGEEALKLLKEVLTEVDARKVANRPATGDPWLRTQAQLRVLLAQVLLRKPYDVLTTADPIRREYAGKVEELIVLSMMYHGYLQLNNDEGRLTVEAHMRDAFAALKEKTNGFPARSGEYSRDYWEREWPSLIRPMR</sequence>
<name>A0A517XS69_9BACT</name>
<dbReference type="OrthoDB" id="260577at2"/>
<gene>
    <name evidence="1" type="ORF">ETAA1_22850</name>
</gene>
<accession>A0A517XS69</accession>
<dbReference type="EMBL" id="CP036273">
    <property type="protein sequence ID" value="QDU20333.1"/>
    <property type="molecule type" value="Genomic_DNA"/>
</dbReference>
<evidence type="ECO:0008006" key="3">
    <source>
        <dbReference type="Google" id="ProtNLM"/>
    </source>
</evidence>
<proteinExistence type="predicted"/>
<evidence type="ECO:0000313" key="1">
    <source>
        <dbReference type="EMBL" id="QDU20333.1"/>
    </source>
</evidence>
<dbReference type="KEGG" id="uli:ETAA1_22850"/>
<dbReference type="RefSeq" id="WP_145237710.1">
    <property type="nucleotide sequence ID" value="NZ_CP036273.1"/>
</dbReference>
<dbReference type="InterPro" id="IPR011990">
    <property type="entry name" value="TPR-like_helical_dom_sf"/>
</dbReference>
<dbReference type="Proteomes" id="UP000319576">
    <property type="component" value="Chromosome"/>
</dbReference>